<dbReference type="InterPro" id="IPR005467">
    <property type="entry name" value="His_kinase_dom"/>
</dbReference>
<dbReference type="Pfam" id="PF02518">
    <property type="entry name" value="HATPase_c"/>
    <property type="match status" value="1"/>
</dbReference>
<comment type="caution">
    <text evidence="9">The sequence shown here is derived from an EMBL/GenBank/DDBJ whole genome shotgun (WGS) entry which is preliminary data.</text>
</comment>
<gene>
    <name evidence="9" type="ORF">theurythT_20590</name>
</gene>
<evidence type="ECO:0000256" key="4">
    <source>
        <dbReference type="ARBA" id="ARBA00022679"/>
    </source>
</evidence>
<keyword evidence="7" id="KW-1133">Transmembrane helix</keyword>
<proteinExistence type="predicted"/>
<dbReference type="Gene3D" id="1.10.287.130">
    <property type="match status" value="1"/>
</dbReference>
<dbReference type="PANTHER" id="PTHR43711">
    <property type="entry name" value="TWO-COMPONENT HISTIDINE KINASE"/>
    <property type="match status" value="1"/>
</dbReference>
<name>A0ABQ6H717_9GAMM</name>
<evidence type="ECO:0000256" key="7">
    <source>
        <dbReference type="SAM" id="Phobius"/>
    </source>
</evidence>
<keyword evidence="5" id="KW-0418">Kinase</keyword>
<dbReference type="Gene3D" id="6.10.340.10">
    <property type="match status" value="1"/>
</dbReference>
<dbReference type="Proteomes" id="UP001157133">
    <property type="component" value="Unassembled WGS sequence"/>
</dbReference>
<dbReference type="InterPro" id="IPR050736">
    <property type="entry name" value="Sensor_HK_Regulatory"/>
</dbReference>
<keyword evidence="7" id="KW-0812">Transmembrane</keyword>
<protein>
    <recommendedName>
        <fullName evidence="2">histidine kinase</fullName>
        <ecNumber evidence="2">2.7.13.3</ecNumber>
    </recommendedName>
</protein>
<dbReference type="InterPro" id="IPR003594">
    <property type="entry name" value="HATPase_dom"/>
</dbReference>
<dbReference type="InterPro" id="IPR036890">
    <property type="entry name" value="HATPase_C_sf"/>
</dbReference>
<dbReference type="CDD" id="cd00082">
    <property type="entry name" value="HisKA"/>
    <property type="match status" value="1"/>
</dbReference>
<dbReference type="SMART" id="SM00388">
    <property type="entry name" value="HisKA"/>
    <property type="match status" value="1"/>
</dbReference>
<dbReference type="PROSITE" id="PS50109">
    <property type="entry name" value="HIS_KIN"/>
    <property type="match status" value="1"/>
</dbReference>
<dbReference type="InterPro" id="IPR004358">
    <property type="entry name" value="Sig_transdc_His_kin-like_C"/>
</dbReference>
<sequence length="492" mass="55962">MNVSLYQKLAITLTALFIFIAGVFFYWGKHLEEQTRFESQQRLHLSLAPSLVRDNPLLQQGVYDYKALKNLFHTLMVLGPAFEFYLLDQSGKILTYSADRSLVKRDHISLKPIENLIQYRHPLPVYGDDPKHQTRQKIFSATPIFNGSTLMGYLYVIVAGERYVDTYAQVQKESKVEVSLVMLAIGLLALFILMLWLFRNITSPIRLLNIEMTLVTKQGFSQKDVSLNQWNEHSKNEVHQLGVMFHEMMGHIDCQFEKLKRVDLQRKTLLAEISHDLRTPLASLHGYLETLSLKQNDLSDKQKQAFLATSLKNASQLKLLIDQIFELAHIESGHVSIQNEQFNVVEVLYDIVDKFNLSTKAKDIKLIFDPTRHDIIVVSDINKLERVITNLIENALRHTPAGGQIALELLLTSERRCQISIKDSGVGINPQELSQIFTPRYQATNTMKVSHQKNIGLGLSISQKLLNLMGSQIAVESELGVGSNFSFELVVA</sequence>
<dbReference type="SUPFAM" id="SSF55874">
    <property type="entry name" value="ATPase domain of HSP90 chaperone/DNA topoisomerase II/histidine kinase"/>
    <property type="match status" value="1"/>
</dbReference>
<evidence type="ECO:0000256" key="5">
    <source>
        <dbReference type="ARBA" id="ARBA00022777"/>
    </source>
</evidence>
<evidence type="ECO:0000256" key="3">
    <source>
        <dbReference type="ARBA" id="ARBA00022553"/>
    </source>
</evidence>
<dbReference type="RefSeq" id="WP_284207975.1">
    <property type="nucleotide sequence ID" value="NZ_BSSU01000010.1"/>
</dbReference>
<feature type="domain" description="Histidine kinase" evidence="8">
    <location>
        <begin position="272"/>
        <end position="492"/>
    </location>
</feature>
<dbReference type="Pfam" id="PF00512">
    <property type="entry name" value="HisKA"/>
    <property type="match status" value="1"/>
</dbReference>
<evidence type="ECO:0000256" key="6">
    <source>
        <dbReference type="ARBA" id="ARBA00023012"/>
    </source>
</evidence>
<evidence type="ECO:0000256" key="1">
    <source>
        <dbReference type="ARBA" id="ARBA00000085"/>
    </source>
</evidence>
<organism evidence="9 10">
    <name type="scientific">Thalassotalea eurytherma</name>
    <dbReference type="NCBI Taxonomy" id="1144278"/>
    <lineage>
        <taxon>Bacteria</taxon>
        <taxon>Pseudomonadati</taxon>
        <taxon>Pseudomonadota</taxon>
        <taxon>Gammaproteobacteria</taxon>
        <taxon>Alteromonadales</taxon>
        <taxon>Colwelliaceae</taxon>
        <taxon>Thalassotalea</taxon>
    </lineage>
</organism>
<dbReference type="CDD" id="cd00075">
    <property type="entry name" value="HATPase"/>
    <property type="match status" value="1"/>
</dbReference>
<comment type="catalytic activity">
    <reaction evidence="1">
        <text>ATP + protein L-histidine = ADP + protein N-phospho-L-histidine.</text>
        <dbReference type="EC" id="2.7.13.3"/>
    </reaction>
</comment>
<keyword evidence="6" id="KW-0902">Two-component regulatory system</keyword>
<dbReference type="Gene3D" id="3.30.565.10">
    <property type="entry name" value="Histidine kinase-like ATPase, C-terminal domain"/>
    <property type="match status" value="1"/>
</dbReference>
<evidence type="ECO:0000313" key="9">
    <source>
        <dbReference type="EMBL" id="GLX82607.1"/>
    </source>
</evidence>
<dbReference type="PRINTS" id="PR00344">
    <property type="entry name" value="BCTRLSENSOR"/>
</dbReference>
<dbReference type="SUPFAM" id="SSF47384">
    <property type="entry name" value="Homodimeric domain of signal transducing histidine kinase"/>
    <property type="match status" value="1"/>
</dbReference>
<feature type="transmembrane region" description="Helical" evidence="7">
    <location>
        <begin position="178"/>
        <end position="198"/>
    </location>
</feature>
<evidence type="ECO:0000256" key="2">
    <source>
        <dbReference type="ARBA" id="ARBA00012438"/>
    </source>
</evidence>
<feature type="transmembrane region" description="Helical" evidence="7">
    <location>
        <begin position="6"/>
        <end position="27"/>
    </location>
</feature>
<keyword evidence="3" id="KW-0597">Phosphoprotein</keyword>
<keyword evidence="4" id="KW-0808">Transferase</keyword>
<dbReference type="InterPro" id="IPR036097">
    <property type="entry name" value="HisK_dim/P_sf"/>
</dbReference>
<dbReference type="InterPro" id="IPR003661">
    <property type="entry name" value="HisK_dim/P_dom"/>
</dbReference>
<reference evidence="9 10" key="1">
    <citation type="submission" date="2023-03" db="EMBL/GenBank/DDBJ databases">
        <title>Draft genome sequence of Thalassotalea eurytherma JCM 18482T.</title>
        <authorList>
            <person name="Sawabe T."/>
        </authorList>
    </citation>
    <scope>NUCLEOTIDE SEQUENCE [LARGE SCALE GENOMIC DNA]</scope>
    <source>
        <strain evidence="9 10">JCM 18482</strain>
    </source>
</reference>
<dbReference type="SMART" id="SM00387">
    <property type="entry name" value="HATPase_c"/>
    <property type="match status" value="1"/>
</dbReference>
<dbReference type="EMBL" id="BSSU01000010">
    <property type="protein sequence ID" value="GLX82607.1"/>
    <property type="molecule type" value="Genomic_DNA"/>
</dbReference>
<evidence type="ECO:0000313" key="10">
    <source>
        <dbReference type="Proteomes" id="UP001157133"/>
    </source>
</evidence>
<accession>A0ABQ6H717</accession>
<dbReference type="PANTHER" id="PTHR43711:SF1">
    <property type="entry name" value="HISTIDINE KINASE 1"/>
    <property type="match status" value="1"/>
</dbReference>
<keyword evidence="10" id="KW-1185">Reference proteome</keyword>
<keyword evidence="7" id="KW-0472">Membrane</keyword>
<evidence type="ECO:0000259" key="8">
    <source>
        <dbReference type="PROSITE" id="PS50109"/>
    </source>
</evidence>
<dbReference type="EC" id="2.7.13.3" evidence="2"/>